<comment type="catalytic activity">
    <reaction evidence="1">
        <text>Catalyzes the rearrangement of -S-S- bonds in proteins.</text>
        <dbReference type="EC" id="5.3.4.1"/>
    </reaction>
</comment>
<dbReference type="InterPro" id="IPR036249">
    <property type="entry name" value="Thioredoxin-like_sf"/>
</dbReference>
<dbReference type="Proteomes" id="UP000501346">
    <property type="component" value="Chromosome SeII-SeIV"/>
</dbReference>
<organism evidence="10 11">
    <name type="scientific">Saccharomyces pastorianus</name>
    <name type="common">Lager yeast</name>
    <name type="synonym">Saccharomyces cerevisiae x Saccharomyces eubayanus</name>
    <dbReference type="NCBI Taxonomy" id="27292"/>
    <lineage>
        <taxon>Eukaryota</taxon>
        <taxon>Fungi</taxon>
        <taxon>Dikarya</taxon>
        <taxon>Ascomycota</taxon>
        <taxon>Saccharomycotina</taxon>
        <taxon>Saccharomycetes</taxon>
        <taxon>Saccharomycetales</taxon>
        <taxon>Saccharomycetaceae</taxon>
        <taxon>Saccharomyces</taxon>
    </lineage>
</organism>
<dbReference type="GO" id="GO:0003756">
    <property type="term" value="F:protein disulfide isomerase activity"/>
    <property type="evidence" value="ECO:0007669"/>
    <property type="project" value="UniProtKB-EC"/>
</dbReference>
<feature type="domain" description="Thioredoxin" evidence="9">
    <location>
        <begin position="355"/>
        <end position="487"/>
    </location>
</feature>
<dbReference type="CDD" id="cd02982">
    <property type="entry name" value="PDI_b'_family"/>
    <property type="match status" value="1"/>
</dbReference>
<dbReference type="CDD" id="cd02961">
    <property type="entry name" value="PDI_a_family"/>
    <property type="match status" value="1"/>
</dbReference>
<keyword evidence="7" id="KW-0676">Redox-active center</keyword>
<evidence type="ECO:0000256" key="8">
    <source>
        <dbReference type="SAM" id="SignalP"/>
    </source>
</evidence>
<keyword evidence="6 10" id="KW-0413">Isomerase</keyword>
<evidence type="ECO:0000256" key="5">
    <source>
        <dbReference type="ARBA" id="ARBA00022824"/>
    </source>
</evidence>
<evidence type="ECO:0000256" key="7">
    <source>
        <dbReference type="ARBA" id="ARBA00023284"/>
    </source>
</evidence>
<dbReference type="GO" id="GO:0005788">
    <property type="term" value="C:endoplasmic reticulum lumen"/>
    <property type="evidence" value="ECO:0007669"/>
    <property type="project" value="UniProtKB-SubCell"/>
</dbReference>
<dbReference type="SUPFAM" id="SSF52833">
    <property type="entry name" value="Thioredoxin-like"/>
    <property type="match status" value="4"/>
</dbReference>
<dbReference type="EC" id="5.3.4.1" evidence="4"/>
<feature type="chain" id="PRO_5025474091" description="protein disulfide-isomerase" evidence="8">
    <location>
        <begin position="24"/>
        <end position="517"/>
    </location>
</feature>
<dbReference type="FunFam" id="3.40.30.10:FF:000154">
    <property type="entry name" value="Protein disulfide-isomerase"/>
    <property type="match status" value="1"/>
</dbReference>
<dbReference type="InterPro" id="IPR013766">
    <property type="entry name" value="Thioredoxin_domain"/>
</dbReference>
<evidence type="ECO:0000256" key="2">
    <source>
        <dbReference type="ARBA" id="ARBA00004319"/>
    </source>
</evidence>
<evidence type="ECO:0000256" key="6">
    <source>
        <dbReference type="ARBA" id="ARBA00023235"/>
    </source>
</evidence>
<dbReference type="AlphaFoldDB" id="A0A6C1E4B8"/>
<dbReference type="CDD" id="cd02995">
    <property type="entry name" value="PDI_a_PDI_a'_C"/>
    <property type="match status" value="1"/>
</dbReference>
<feature type="signal peptide" evidence="8">
    <location>
        <begin position="1"/>
        <end position="23"/>
    </location>
</feature>
<dbReference type="OrthoDB" id="427280at2759"/>
<dbReference type="CDD" id="cd02981">
    <property type="entry name" value="PDI_b_family"/>
    <property type="match status" value="1"/>
</dbReference>
<evidence type="ECO:0000256" key="3">
    <source>
        <dbReference type="ARBA" id="ARBA00006347"/>
    </source>
</evidence>
<comment type="similarity">
    <text evidence="3">Belongs to the protein disulfide isomerase family.</text>
</comment>
<dbReference type="PANTHER" id="PTHR18929:SF132">
    <property type="entry name" value="PROTEIN DISULFIDE-ISOMERASE A3"/>
    <property type="match status" value="1"/>
</dbReference>
<dbReference type="PANTHER" id="PTHR18929">
    <property type="entry name" value="PROTEIN DISULFIDE ISOMERASE"/>
    <property type="match status" value="1"/>
</dbReference>
<dbReference type="GO" id="GO:0034976">
    <property type="term" value="P:response to endoplasmic reticulum stress"/>
    <property type="evidence" value="ECO:0007669"/>
    <property type="project" value="TreeGrafter"/>
</dbReference>
<dbReference type="Gene3D" id="3.40.30.10">
    <property type="entry name" value="Glutaredoxin"/>
    <property type="match status" value="4"/>
</dbReference>
<dbReference type="EMBL" id="CP048999">
    <property type="protein sequence ID" value="QID83821.1"/>
    <property type="molecule type" value="Genomic_DNA"/>
</dbReference>
<name>A0A6C1E4B8_SACPS</name>
<keyword evidence="5" id="KW-0256">Endoplasmic reticulum</keyword>
<proteinExistence type="inferred from homology"/>
<dbReference type="PROSITE" id="PS51352">
    <property type="entry name" value="THIOREDOXIN_2"/>
    <property type="match status" value="2"/>
</dbReference>
<accession>A0A6C1E4B8</accession>
<keyword evidence="11" id="KW-1185">Reference proteome</keyword>
<evidence type="ECO:0000313" key="10">
    <source>
        <dbReference type="EMBL" id="QID83821.1"/>
    </source>
</evidence>
<evidence type="ECO:0000313" key="11">
    <source>
        <dbReference type="Proteomes" id="UP000501346"/>
    </source>
</evidence>
<keyword evidence="8" id="KW-0732">Signal</keyword>
<evidence type="ECO:0000256" key="4">
    <source>
        <dbReference type="ARBA" id="ARBA00012723"/>
    </source>
</evidence>
<dbReference type="GO" id="GO:0006457">
    <property type="term" value="P:protein folding"/>
    <property type="evidence" value="ECO:0007669"/>
    <property type="project" value="TreeGrafter"/>
</dbReference>
<dbReference type="Pfam" id="PF13848">
    <property type="entry name" value="Thioredoxin_6"/>
    <property type="match status" value="1"/>
</dbReference>
<dbReference type="Pfam" id="PF00085">
    <property type="entry name" value="Thioredoxin"/>
    <property type="match status" value="2"/>
</dbReference>
<sequence>MQVTTSFIFAIVSFCLSASFTLAQNDARATPGSDLLVLNEKKFKSFIDSHPLVLAEFFAPWCLHSQILLPHLEEAASILKEHNVPVVQVDCEANDLLCSQQTIITYPTLKIFKNGHIFEGQIYRGAKITDDITQHMIQLYEASVIYLNSEDEIQPFLDNSTLPVVISRGLTALNETYQEVSLDLNDDYVFLSLLDSNDKSLSVYLPNATEPILFDADVSSLVGNPIALSQWLRVVVLPYFVDVTPDLFSKYISSSLPLGYFFYTSKEELDDYTEFFTELGKENRGHINFIALDSALYPNHVRFLNMKVQFPLFAIHNMINNLKYGLPQLPEEEYLNLKKPQPLDKDAIVQLVKQYREGTAEPVVKSEEIPKEQNSNVYKIVGDTHDDIVHDDNRDVLVKYYASWCVHSKRFAPVYEEIADVFASDESIRDKILVAEVNSGLNDIISFPVTGYPTIALYPAGNNSKPVVFNKIRNLEDVFEFVKEAGTHHIDGQAIYNELHKAEDSENVKEDTVHDEL</sequence>
<evidence type="ECO:0000256" key="1">
    <source>
        <dbReference type="ARBA" id="ARBA00001182"/>
    </source>
</evidence>
<feature type="domain" description="Thioredoxin" evidence="9">
    <location>
        <begin position="16"/>
        <end position="141"/>
    </location>
</feature>
<protein>
    <recommendedName>
        <fullName evidence="4">protein disulfide-isomerase</fullName>
        <ecNumber evidence="4">5.3.4.1</ecNumber>
    </recommendedName>
</protein>
<evidence type="ECO:0000259" key="9">
    <source>
        <dbReference type="PROSITE" id="PS51352"/>
    </source>
</evidence>
<reference evidence="10 11" key="1">
    <citation type="journal article" date="2019" name="BMC Genomics">
        <title>Chromosome level assembly and comparative genome analysis confirm lager-brewing yeasts originated from a single hybridization.</title>
        <authorList>
            <person name="Salazar A.N."/>
            <person name="Gorter de Vries A.R."/>
            <person name="van den Broek M."/>
            <person name="Brouwers N."/>
            <person name="de la Torre Cortes P."/>
            <person name="Kuijpers N.G.A."/>
            <person name="Daran J.G."/>
            <person name="Abeel T."/>
        </authorList>
    </citation>
    <scope>NUCLEOTIDE SEQUENCE [LARGE SCALE GENOMIC DNA]</scope>
    <source>
        <strain evidence="10 11">CBS 1483</strain>
    </source>
</reference>
<gene>
    <name evidence="10" type="primary">EUG1_2</name>
    <name evidence="10" type="ORF">GRS66_006300</name>
</gene>
<comment type="subcellular location">
    <subcellularLocation>
        <location evidence="2">Endoplasmic reticulum lumen</location>
    </subcellularLocation>
</comment>